<organism evidence="2 3">
    <name type="scientific">Pseudomonas lutea</name>
    <dbReference type="NCBI Taxonomy" id="243924"/>
    <lineage>
        <taxon>Bacteria</taxon>
        <taxon>Pseudomonadati</taxon>
        <taxon>Pseudomonadota</taxon>
        <taxon>Gammaproteobacteria</taxon>
        <taxon>Pseudomonadales</taxon>
        <taxon>Pseudomonadaceae</taxon>
        <taxon>Pseudomonas</taxon>
    </lineage>
</organism>
<dbReference type="InterPro" id="IPR007499">
    <property type="entry name" value="ERF_bacteria_virus"/>
</dbReference>
<dbReference type="AlphaFoldDB" id="A0A9X8QM66"/>
<dbReference type="GeneID" id="300269871"/>
<dbReference type="EMBL" id="FOEV01000040">
    <property type="protein sequence ID" value="SER53991.1"/>
    <property type="molecule type" value="Genomic_DNA"/>
</dbReference>
<dbReference type="Pfam" id="PF04404">
    <property type="entry name" value="ERF"/>
    <property type="match status" value="1"/>
</dbReference>
<dbReference type="Proteomes" id="UP000183210">
    <property type="component" value="Unassembled WGS sequence"/>
</dbReference>
<comment type="caution">
    <text evidence="2">The sequence shown here is derived from an EMBL/GenBank/DDBJ whole genome shotgun (WGS) entry which is preliminary data.</text>
</comment>
<evidence type="ECO:0000313" key="2">
    <source>
        <dbReference type="EMBL" id="SER53991.1"/>
    </source>
</evidence>
<proteinExistence type="predicted"/>
<dbReference type="RefSeq" id="WP_074830745.1">
    <property type="nucleotide sequence ID" value="NZ_FOEV01000040.1"/>
</dbReference>
<reference evidence="2 3" key="1">
    <citation type="submission" date="2016-10" db="EMBL/GenBank/DDBJ databases">
        <authorList>
            <person name="Varghese N."/>
            <person name="Submissions S."/>
        </authorList>
    </citation>
    <scope>NUCLEOTIDE SEQUENCE [LARGE SCALE GENOMIC DNA]</scope>
    <source>
        <strain evidence="2 3">LMG 21974</strain>
    </source>
</reference>
<accession>A0A9X8QM66</accession>
<sequence>MSEQTKIFAAFVKAQMAFGPALKTSVNPAFKSRYVRLDGCIEAVIDALNNNGIGLLQVTHPDDKGVTVETLFIHESGEKMSGGIFHVPAQKQDPQGYGSALTYARRFSLMAACGIAPEDDDGEAAMQPYRQPANTKSKPESVPAPKPRIGEAEHRSLSNALLAAGMSDEDFCKLSKIKDLSQLPLEKFAGAMDYIKKHQPQGNAA</sequence>
<feature type="region of interest" description="Disordered" evidence="1">
    <location>
        <begin position="121"/>
        <end position="149"/>
    </location>
</feature>
<gene>
    <name evidence="2" type="ORF">SAMN05216409_1406</name>
</gene>
<evidence type="ECO:0000256" key="1">
    <source>
        <dbReference type="SAM" id="MobiDB-lite"/>
    </source>
</evidence>
<protein>
    <submittedName>
        <fullName evidence="2">ERF superfamily protein</fullName>
    </submittedName>
</protein>
<evidence type="ECO:0000313" key="3">
    <source>
        <dbReference type="Proteomes" id="UP000183210"/>
    </source>
</evidence>
<name>A0A9X8QM66_9PSED</name>